<name>M2XY14_9MICC</name>
<dbReference type="InterPro" id="IPR038607">
    <property type="entry name" value="PhoD-like_sf"/>
</dbReference>
<dbReference type="InterPro" id="IPR032093">
    <property type="entry name" value="PhoD_N"/>
</dbReference>
<dbReference type="SUPFAM" id="SSF56300">
    <property type="entry name" value="Metallo-dependent phosphatases"/>
    <property type="match status" value="1"/>
</dbReference>
<evidence type="ECO:0000313" key="4">
    <source>
        <dbReference type="EMBL" id="EME37703.1"/>
    </source>
</evidence>
<dbReference type="InterPro" id="IPR006311">
    <property type="entry name" value="TAT_signal"/>
</dbReference>
<keyword evidence="5" id="KW-1185">Reference proteome</keyword>
<accession>M2XY14</accession>
<dbReference type="Gene3D" id="2.60.40.380">
    <property type="entry name" value="Purple acid phosphatase-like, N-terminal"/>
    <property type="match status" value="1"/>
</dbReference>
<dbReference type="Pfam" id="PF09423">
    <property type="entry name" value="PhoD"/>
    <property type="match status" value="1"/>
</dbReference>
<dbReference type="InterPro" id="IPR052900">
    <property type="entry name" value="Phospholipid_Metab_Enz"/>
</dbReference>
<comment type="caution">
    <text evidence="4">The sequence shown here is derived from an EMBL/GenBank/DDBJ whole genome shotgun (WGS) entry which is preliminary data.</text>
</comment>
<dbReference type="PANTHER" id="PTHR43606">
    <property type="entry name" value="PHOSPHATASE, PUTATIVE (AFU_ORTHOLOGUE AFUA_6G08710)-RELATED"/>
    <property type="match status" value="1"/>
</dbReference>
<organism evidence="4 5">
    <name type="scientific">Kocuria palustris PEL</name>
    <dbReference type="NCBI Taxonomy" id="1236550"/>
    <lineage>
        <taxon>Bacteria</taxon>
        <taxon>Bacillati</taxon>
        <taxon>Actinomycetota</taxon>
        <taxon>Actinomycetes</taxon>
        <taxon>Micrococcales</taxon>
        <taxon>Micrococcaceae</taxon>
        <taxon>Kocuria</taxon>
    </lineage>
</organism>
<evidence type="ECO:0000256" key="1">
    <source>
        <dbReference type="SAM" id="MobiDB-lite"/>
    </source>
</evidence>
<dbReference type="PROSITE" id="PS51318">
    <property type="entry name" value="TAT"/>
    <property type="match status" value="1"/>
</dbReference>
<dbReference type="Proteomes" id="UP000009877">
    <property type="component" value="Unassembled WGS sequence"/>
</dbReference>
<gene>
    <name evidence="4" type="ORF">C884_01077</name>
</gene>
<feature type="domain" description="PhoD-like phosphatase metallophosphatase" evidence="2">
    <location>
        <begin position="156"/>
        <end position="480"/>
    </location>
</feature>
<evidence type="ECO:0000259" key="2">
    <source>
        <dbReference type="Pfam" id="PF09423"/>
    </source>
</evidence>
<evidence type="ECO:0000313" key="5">
    <source>
        <dbReference type="Proteomes" id="UP000009877"/>
    </source>
</evidence>
<protein>
    <submittedName>
        <fullName evidence="4">Phosphodiesterase/alkaline phosphatase D</fullName>
    </submittedName>
</protein>
<dbReference type="Gene3D" id="3.60.21.70">
    <property type="entry name" value="PhoD-like phosphatase"/>
    <property type="match status" value="1"/>
</dbReference>
<dbReference type="AlphaFoldDB" id="M2XY14"/>
<proteinExistence type="predicted"/>
<feature type="domain" description="Phospholipase D N-terminal" evidence="3">
    <location>
        <begin position="45"/>
        <end position="143"/>
    </location>
</feature>
<dbReference type="EMBL" id="ANHZ02000002">
    <property type="protein sequence ID" value="EME37703.1"/>
    <property type="molecule type" value="Genomic_DNA"/>
</dbReference>
<dbReference type="CDD" id="cd07389">
    <property type="entry name" value="MPP_PhoD"/>
    <property type="match status" value="1"/>
</dbReference>
<reference evidence="4 5" key="1">
    <citation type="journal article" date="2014" name="Genome Announc.">
        <title>Draft Genome Sequence of Kocuria palustris PEL.</title>
        <authorList>
            <person name="Sharma G."/>
            <person name="Khatri I."/>
            <person name="Subramanian S."/>
        </authorList>
    </citation>
    <scope>NUCLEOTIDE SEQUENCE [LARGE SCALE GENOMIC DNA]</scope>
    <source>
        <strain evidence="4 5">PEL</strain>
    </source>
</reference>
<feature type="region of interest" description="Disordered" evidence="1">
    <location>
        <begin position="496"/>
        <end position="517"/>
    </location>
</feature>
<evidence type="ECO:0000259" key="3">
    <source>
        <dbReference type="Pfam" id="PF16655"/>
    </source>
</evidence>
<dbReference type="InterPro" id="IPR029052">
    <property type="entry name" value="Metallo-depent_PP-like"/>
</dbReference>
<dbReference type="InterPro" id="IPR018946">
    <property type="entry name" value="PhoD-like_MPP"/>
</dbReference>
<dbReference type="Pfam" id="PF16655">
    <property type="entry name" value="PhoD_N"/>
    <property type="match status" value="1"/>
</dbReference>
<dbReference type="STRING" id="71999.KPaMU14_09680"/>
<sequence>MAPHTLNRRRLLELGGLTGTALALGISAPAEASESGEAAGATFGLGVASGAPRPDGAVLWTRLAPDPLAEDGHGGMPLRPAPVRWEVSRDPEFTRVQRRGNALAQPELAHSVHPRVEGLAPDTQYWYRFRSGQEVSPVGQFRTLPAPGQQTDAFSFGLVSCQAWYHGHFTAHRHLAQEEDLDLVVFVGDYIYEYGITADNLWRQGASVAPAHEVEIETLEQYRLRYSLFKSDAHLQAVHARAAAVAVWDDHEVQNNYAAAVSGKDVSPEDFEHQIAVAYRAFYENMPLDLEALPTGPDADITSGFDVGTLARFSLLDSRQFRDPEPADAQEQNREQRTILGAQQESWLEGRLSQSTATWDVLANGVVLTAVSEDRTDMWDGYPAARRRLMAAMSEVSNPVMLTGDIHKHVAAELKEDFADPSSETIGVELVCTSVASDGDGSETDAHTADWTRHPYVRHYDGRRGYVHVRLTPQEMTSSFWAVPWIEADDTAPKELSARFSTRAGEPGLAPAGEDRA</sequence>
<dbReference type="PANTHER" id="PTHR43606:SF2">
    <property type="entry name" value="ALKALINE PHOSPHATASE FAMILY PROTEIN (AFU_ORTHOLOGUE AFUA_5G03860)"/>
    <property type="match status" value="1"/>
</dbReference>